<feature type="coiled-coil region" evidence="9">
    <location>
        <begin position="98"/>
        <end position="143"/>
    </location>
</feature>
<dbReference type="Pfam" id="PF06160">
    <property type="entry name" value="EzrA"/>
    <property type="match status" value="1"/>
</dbReference>
<evidence type="ECO:0000256" key="6">
    <source>
        <dbReference type="ARBA" id="ARBA00023136"/>
    </source>
</evidence>
<name>A0ABV6NB66_9BACI</name>
<accession>A0ABV6NB66</accession>
<keyword evidence="5 9" id="KW-0175">Coiled coil</keyword>
<dbReference type="RefSeq" id="WP_273843561.1">
    <property type="nucleotide sequence ID" value="NZ_JAQQWT010000006.1"/>
</dbReference>
<keyword evidence="6" id="KW-0472">Membrane</keyword>
<evidence type="ECO:0000313" key="11">
    <source>
        <dbReference type="Proteomes" id="UP001589833"/>
    </source>
</evidence>
<dbReference type="EMBL" id="JBHLTR010000003">
    <property type="protein sequence ID" value="MFC0557951.1"/>
    <property type="molecule type" value="Genomic_DNA"/>
</dbReference>
<evidence type="ECO:0000256" key="2">
    <source>
        <dbReference type="ARBA" id="ARBA00022618"/>
    </source>
</evidence>
<keyword evidence="2" id="KW-0132">Cell division</keyword>
<evidence type="ECO:0000256" key="8">
    <source>
        <dbReference type="ARBA" id="ARBA00023306"/>
    </source>
</evidence>
<comment type="subcellular location">
    <subcellularLocation>
        <location evidence="1">Cell membrane</location>
        <topology evidence="1">Single-pass membrane protein</topology>
    </subcellularLocation>
</comment>
<keyword evidence="4" id="KW-1133">Transmembrane helix</keyword>
<evidence type="ECO:0000256" key="1">
    <source>
        <dbReference type="ARBA" id="ARBA00004162"/>
    </source>
</evidence>
<evidence type="ECO:0000313" key="10">
    <source>
        <dbReference type="EMBL" id="MFC0557951.1"/>
    </source>
</evidence>
<proteinExistence type="predicted"/>
<dbReference type="NCBIfam" id="NF003413">
    <property type="entry name" value="PRK04778.1-7"/>
    <property type="match status" value="1"/>
</dbReference>
<comment type="caution">
    <text evidence="10">The sequence shown here is derived from an EMBL/GenBank/DDBJ whole genome shotgun (WGS) entry which is preliminary data.</text>
</comment>
<dbReference type="Proteomes" id="UP001589833">
    <property type="component" value="Unassembled WGS sequence"/>
</dbReference>
<dbReference type="InterPro" id="IPR010379">
    <property type="entry name" value="EzrA"/>
</dbReference>
<evidence type="ECO:0000256" key="5">
    <source>
        <dbReference type="ARBA" id="ARBA00023054"/>
    </source>
</evidence>
<feature type="coiled-coil region" evidence="9">
    <location>
        <begin position="376"/>
        <end position="417"/>
    </location>
</feature>
<keyword evidence="11" id="KW-1185">Reference proteome</keyword>
<keyword evidence="3" id="KW-0812">Transmembrane</keyword>
<keyword evidence="8" id="KW-0131">Cell cycle</keyword>
<keyword evidence="7" id="KW-0717">Septation</keyword>
<gene>
    <name evidence="10" type="primary">ezrA</name>
    <name evidence="10" type="ORF">ACFFH4_02635</name>
</gene>
<sequence>MYVVFSIVAIIAIFILVSSMLRKRIYKEVDRLEEWKNGILNRDVPEEIGKVKRLHMSGQTEEKFETWRNEWDEIVSGILPDIEERLFDIEDLAAKNRFKKAKQLIDITEKRLNGIEEQIKQLLEEVEQLVQSEEQNRTEIDEVRVAYKDISTMVTKKRGSLGAGLPLIDDKLDRINELLDLFDQATGDGSYLQAREHLVEANTLINELKELVEQYPKLLVQVETKIPAELNEIRVGIEEMKEAGYQLDAFSLDSRLEQIESELEKVKVDLVDLKCEGASNKLVEFSNQIEQLYDTLDLEVDSKLYVEAKLNELNEKVMQVKTKVDTLISETLDAQQSYFVSKQQLDSQKKLSENVVDLTNDLYVLYDISDKQKQTYTSIREMVDEWQAELEEMDELIEQEKATLFELREDERKAKEMLLTLHETMMELHRTLKKSNIPGLPERALNQLKDVEEKLIEASDHLEKTPLEMGRINILVKEAEELVVKNKEVIQETIELARLAENVIQYGNRYRSSSDSVAAGLLEAELLFRQYEYEEAVQCAVQVIEKYEPNVLDIVKGYVTA</sequence>
<evidence type="ECO:0000256" key="7">
    <source>
        <dbReference type="ARBA" id="ARBA00023210"/>
    </source>
</evidence>
<protein>
    <submittedName>
        <fullName evidence="10">Septation ring formation regulator EzrA</fullName>
    </submittedName>
</protein>
<evidence type="ECO:0000256" key="4">
    <source>
        <dbReference type="ARBA" id="ARBA00022989"/>
    </source>
</evidence>
<evidence type="ECO:0000256" key="9">
    <source>
        <dbReference type="SAM" id="Coils"/>
    </source>
</evidence>
<evidence type="ECO:0000256" key="3">
    <source>
        <dbReference type="ARBA" id="ARBA00022692"/>
    </source>
</evidence>
<organism evidence="10 11">
    <name type="scientific">Halalkalibacter alkalisediminis</name>
    <dbReference type="NCBI Taxonomy" id="935616"/>
    <lineage>
        <taxon>Bacteria</taxon>
        <taxon>Bacillati</taxon>
        <taxon>Bacillota</taxon>
        <taxon>Bacilli</taxon>
        <taxon>Bacillales</taxon>
        <taxon>Bacillaceae</taxon>
        <taxon>Halalkalibacter</taxon>
    </lineage>
</organism>
<reference evidence="10 11" key="1">
    <citation type="submission" date="2024-09" db="EMBL/GenBank/DDBJ databases">
        <authorList>
            <person name="Sun Q."/>
            <person name="Mori K."/>
        </authorList>
    </citation>
    <scope>NUCLEOTIDE SEQUENCE [LARGE SCALE GENOMIC DNA]</scope>
    <source>
        <strain evidence="10 11">NCAIM B.02301</strain>
    </source>
</reference>